<reference evidence="9" key="2">
    <citation type="submission" date="2025-08" db="UniProtKB">
        <authorList>
            <consortium name="Ensembl"/>
        </authorList>
    </citation>
    <scope>IDENTIFICATION</scope>
</reference>
<keyword evidence="4" id="KW-1015">Disulfide bond</keyword>
<dbReference type="InterPro" id="IPR013098">
    <property type="entry name" value="Ig_I-set"/>
</dbReference>
<dbReference type="Pfam" id="PF13927">
    <property type="entry name" value="Ig_3"/>
    <property type="match status" value="1"/>
</dbReference>
<evidence type="ECO:0000313" key="10">
    <source>
        <dbReference type="Proteomes" id="UP000007303"/>
    </source>
</evidence>
<dbReference type="Proteomes" id="UP000007303">
    <property type="component" value="Unassembled WGS sequence"/>
</dbReference>
<dbReference type="SMART" id="SM00408">
    <property type="entry name" value="IGc2"/>
    <property type="match status" value="3"/>
</dbReference>
<evidence type="ECO:0000256" key="2">
    <source>
        <dbReference type="ARBA" id="ARBA00022737"/>
    </source>
</evidence>
<keyword evidence="2" id="KW-0677">Repeat</keyword>
<keyword evidence="10" id="KW-1185">Reference proteome</keyword>
<accession>H3CT66</accession>
<evidence type="ECO:0000256" key="4">
    <source>
        <dbReference type="ARBA" id="ARBA00023157"/>
    </source>
</evidence>
<sequence length="333" mass="35689">FLFSGIGILLSVPRLRAEEVAPRIVHHPSDVVVKPGNPARLSCRAEGSPQVSFEWLRNGQPLQVTKADGPMVQPMVLSEGSLFFLSVGEGRGGPSHEGVYACVARNAAGTAVSRNASLRIAVLQEEFSVQPSDVEVAEGEVAVLNCGPPTGRPDPNVLWKKDGVPINVTDPHFTVLSGKLIVAPAEKKNSGSYVCVAANTVGVRESRAARLSVLAKPTLLLKPENASVRLGESAQFYCQAKGDPPPTVVWSREQGPLPNGSRYLVNPDQTLQIHYVTVQDAGTYTCTAANDVGVVTASAQLLVQGIMVKKSLRWKLNKKAQKYAVWRTIIAEV</sequence>
<dbReference type="InterPro" id="IPR003599">
    <property type="entry name" value="Ig_sub"/>
</dbReference>
<dbReference type="HOGENOM" id="CLU_018612_0_1_1"/>
<dbReference type="Ensembl" id="ENSTNIT00000011632.1">
    <property type="protein sequence ID" value="ENSTNIP00000011450.1"/>
    <property type="gene ID" value="ENSTNIG00000008609.1"/>
</dbReference>
<evidence type="ECO:0000259" key="8">
    <source>
        <dbReference type="PROSITE" id="PS50835"/>
    </source>
</evidence>
<dbReference type="GO" id="GO:0005886">
    <property type="term" value="C:plasma membrane"/>
    <property type="evidence" value="ECO:0007669"/>
    <property type="project" value="TreeGrafter"/>
</dbReference>
<dbReference type="InterPro" id="IPR013783">
    <property type="entry name" value="Ig-like_fold"/>
</dbReference>
<dbReference type="GO" id="GO:0030424">
    <property type="term" value="C:axon"/>
    <property type="evidence" value="ECO:0007669"/>
    <property type="project" value="TreeGrafter"/>
</dbReference>
<dbReference type="InterPro" id="IPR003598">
    <property type="entry name" value="Ig_sub2"/>
</dbReference>
<feature type="signal peptide" evidence="7">
    <location>
        <begin position="1"/>
        <end position="17"/>
    </location>
</feature>
<dbReference type="GO" id="GO:0007156">
    <property type="term" value="P:homophilic cell adhesion via plasma membrane adhesion molecules"/>
    <property type="evidence" value="ECO:0007669"/>
    <property type="project" value="TreeGrafter"/>
</dbReference>
<feature type="chain" id="PRO_5003582600" description="Ig-like domain-containing protein" evidence="7">
    <location>
        <begin position="18"/>
        <end position="333"/>
    </location>
</feature>
<dbReference type="OMA" id="LHCNSIH"/>
<dbReference type="Pfam" id="PF07679">
    <property type="entry name" value="I-set"/>
    <property type="match status" value="2"/>
</dbReference>
<dbReference type="InterPro" id="IPR036179">
    <property type="entry name" value="Ig-like_dom_sf"/>
</dbReference>
<reference evidence="9" key="3">
    <citation type="submission" date="2025-09" db="UniProtKB">
        <authorList>
            <consortium name="Ensembl"/>
        </authorList>
    </citation>
    <scope>IDENTIFICATION</scope>
</reference>
<dbReference type="InParanoid" id="H3CT66"/>
<evidence type="ECO:0000256" key="3">
    <source>
        <dbReference type="ARBA" id="ARBA00023136"/>
    </source>
</evidence>
<feature type="domain" description="Ig-like" evidence="8">
    <location>
        <begin position="217"/>
        <end position="302"/>
    </location>
</feature>
<dbReference type="GO" id="GO:0070593">
    <property type="term" value="P:dendrite self-avoidance"/>
    <property type="evidence" value="ECO:0007669"/>
    <property type="project" value="TreeGrafter"/>
</dbReference>
<dbReference type="SMART" id="SM00409">
    <property type="entry name" value="IG"/>
    <property type="match status" value="3"/>
</dbReference>
<feature type="domain" description="Ig-like" evidence="8">
    <location>
        <begin position="125"/>
        <end position="212"/>
    </location>
</feature>
<keyword evidence="7" id="KW-0732">Signal</keyword>
<evidence type="ECO:0000256" key="1">
    <source>
        <dbReference type="ARBA" id="ARBA00004370"/>
    </source>
</evidence>
<dbReference type="FunFam" id="2.60.40.10:FF:000840">
    <property type="entry name" value="Roundabout guidance receptor 4"/>
    <property type="match status" value="1"/>
</dbReference>
<keyword evidence="5" id="KW-0325">Glycoprotein</keyword>
<evidence type="ECO:0000256" key="7">
    <source>
        <dbReference type="SAM" id="SignalP"/>
    </source>
</evidence>
<dbReference type="GeneTree" id="ENSGT00940000159193"/>
<protein>
    <recommendedName>
        <fullName evidence="8">Ig-like domain-containing protein</fullName>
    </recommendedName>
</protein>
<feature type="domain" description="Ig-like" evidence="8">
    <location>
        <begin position="22"/>
        <end position="119"/>
    </location>
</feature>
<dbReference type="SUPFAM" id="SSF48726">
    <property type="entry name" value="Immunoglobulin"/>
    <property type="match status" value="3"/>
</dbReference>
<dbReference type="FunFam" id="2.60.40.10:FF:000004">
    <property type="entry name" value="DCC isoform 1"/>
    <property type="match status" value="1"/>
</dbReference>
<proteinExistence type="predicted"/>
<keyword evidence="3" id="KW-0472">Membrane</keyword>
<dbReference type="PROSITE" id="PS50835">
    <property type="entry name" value="IG_LIKE"/>
    <property type="match status" value="3"/>
</dbReference>
<dbReference type="PANTHER" id="PTHR10075">
    <property type="entry name" value="BASIGIN RELATED"/>
    <property type="match status" value="1"/>
</dbReference>
<dbReference type="InterPro" id="IPR007110">
    <property type="entry name" value="Ig-like_dom"/>
</dbReference>
<name>H3CT66_TETNG</name>
<comment type="subcellular location">
    <subcellularLocation>
        <location evidence="1">Membrane</location>
    </subcellularLocation>
</comment>
<evidence type="ECO:0000256" key="6">
    <source>
        <dbReference type="ARBA" id="ARBA00023319"/>
    </source>
</evidence>
<dbReference type="AlphaFoldDB" id="H3CT66"/>
<dbReference type="GO" id="GO:0098632">
    <property type="term" value="F:cell-cell adhesion mediator activity"/>
    <property type="evidence" value="ECO:0007669"/>
    <property type="project" value="TreeGrafter"/>
</dbReference>
<dbReference type="GO" id="GO:0007411">
    <property type="term" value="P:axon guidance"/>
    <property type="evidence" value="ECO:0007669"/>
    <property type="project" value="TreeGrafter"/>
</dbReference>
<organism evidence="9 10">
    <name type="scientific">Tetraodon nigroviridis</name>
    <name type="common">Spotted green pufferfish</name>
    <name type="synonym">Chelonodon nigroviridis</name>
    <dbReference type="NCBI Taxonomy" id="99883"/>
    <lineage>
        <taxon>Eukaryota</taxon>
        <taxon>Metazoa</taxon>
        <taxon>Chordata</taxon>
        <taxon>Craniata</taxon>
        <taxon>Vertebrata</taxon>
        <taxon>Euteleostomi</taxon>
        <taxon>Actinopterygii</taxon>
        <taxon>Neopterygii</taxon>
        <taxon>Teleostei</taxon>
        <taxon>Neoteleostei</taxon>
        <taxon>Acanthomorphata</taxon>
        <taxon>Eupercaria</taxon>
        <taxon>Tetraodontiformes</taxon>
        <taxon>Tetradontoidea</taxon>
        <taxon>Tetraodontidae</taxon>
        <taxon>Tetraodon</taxon>
    </lineage>
</organism>
<reference evidence="10" key="1">
    <citation type="journal article" date="2004" name="Nature">
        <title>Genome duplication in the teleost fish Tetraodon nigroviridis reveals the early vertebrate proto-karyotype.</title>
        <authorList>
            <person name="Jaillon O."/>
            <person name="Aury J.-M."/>
            <person name="Brunet F."/>
            <person name="Petit J.-L."/>
            <person name="Stange-Thomann N."/>
            <person name="Mauceli E."/>
            <person name="Bouneau L."/>
            <person name="Fischer C."/>
            <person name="Ozouf-Costaz C."/>
            <person name="Bernot A."/>
            <person name="Nicaud S."/>
            <person name="Jaffe D."/>
            <person name="Fisher S."/>
            <person name="Lutfalla G."/>
            <person name="Dossat C."/>
            <person name="Segurens B."/>
            <person name="Dasilva C."/>
            <person name="Salanoubat M."/>
            <person name="Levy M."/>
            <person name="Boudet N."/>
            <person name="Castellano S."/>
            <person name="Anthouard V."/>
            <person name="Jubin C."/>
            <person name="Castelli V."/>
            <person name="Katinka M."/>
            <person name="Vacherie B."/>
            <person name="Biemont C."/>
            <person name="Skalli Z."/>
            <person name="Cattolico L."/>
            <person name="Poulain J."/>
            <person name="De Berardinis V."/>
            <person name="Cruaud C."/>
            <person name="Duprat S."/>
            <person name="Brottier P."/>
            <person name="Coutanceau J.-P."/>
            <person name="Gouzy J."/>
            <person name="Parra G."/>
            <person name="Lardier G."/>
            <person name="Chapple C."/>
            <person name="McKernan K.J."/>
            <person name="McEwan P."/>
            <person name="Bosak S."/>
            <person name="Kellis M."/>
            <person name="Volff J.-N."/>
            <person name="Guigo R."/>
            <person name="Zody M.C."/>
            <person name="Mesirov J."/>
            <person name="Lindblad-Toh K."/>
            <person name="Birren B."/>
            <person name="Nusbaum C."/>
            <person name="Kahn D."/>
            <person name="Robinson-Rechavi M."/>
            <person name="Laudet V."/>
            <person name="Schachter V."/>
            <person name="Quetier F."/>
            <person name="Saurin W."/>
            <person name="Scarpelli C."/>
            <person name="Wincker P."/>
            <person name="Lander E.S."/>
            <person name="Weissenbach J."/>
            <person name="Roest Crollius H."/>
        </authorList>
    </citation>
    <scope>NUCLEOTIDE SEQUENCE [LARGE SCALE GENOMIC DNA]</scope>
</reference>
<keyword evidence="6" id="KW-0393">Immunoglobulin domain</keyword>
<dbReference type="Gene3D" id="2.60.40.10">
    <property type="entry name" value="Immunoglobulins"/>
    <property type="match status" value="3"/>
</dbReference>
<dbReference type="FunFam" id="2.60.40.10:FF:000026">
    <property type="entry name" value="roundabout homolog 2 isoform X1"/>
    <property type="match status" value="1"/>
</dbReference>
<evidence type="ECO:0000313" key="9">
    <source>
        <dbReference type="Ensembl" id="ENSTNIP00000011450.1"/>
    </source>
</evidence>
<dbReference type="PANTHER" id="PTHR10075:SF103">
    <property type="entry name" value="ROUNDABOUT HOMOLOG 4"/>
    <property type="match status" value="1"/>
</dbReference>
<evidence type="ECO:0000256" key="5">
    <source>
        <dbReference type="ARBA" id="ARBA00023180"/>
    </source>
</evidence>
<dbReference type="STRING" id="99883.ENSTNIP00000011450"/>